<feature type="region of interest" description="Disordered" evidence="1">
    <location>
        <begin position="226"/>
        <end position="247"/>
    </location>
</feature>
<sequence>MFRLRPTPIALSDDEIYSCVQRILVARILERGGDPLVSPLGRRRSAPEGASMDSPYLASDSSSFEEFTDCGPDDCDRSPALSNGKRKREASPEESQIEHSPLSPAFRESPPSSAHAQLAEQLGTITLNFTSFLSPSTWLGPFALSSGSVGGNMCQEWGDDIPIALCCQMKPLALPIPTGLPLLQYHGLYSDTSPCSRESNKELSVLGYTIPDPISQESAHCSSLCCRSAPSTPQLSESRDTDSKSED</sequence>
<dbReference type="OrthoDB" id="4188535at2759"/>
<organism evidence="2 3">
    <name type="scientific">[Emmonsia] crescens</name>
    <dbReference type="NCBI Taxonomy" id="73230"/>
    <lineage>
        <taxon>Eukaryota</taxon>
        <taxon>Fungi</taxon>
        <taxon>Dikarya</taxon>
        <taxon>Ascomycota</taxon>
        <taxon>Pezizomycotina</taxon>
        <taxon>Eurotiomycetes</taxon>
        <taxon>Eurotiomycetidae</taxon>
        <taxon>Onygenales</taxon>
        <taxon>Ajellomycetaceae</taxon>
        <taxon>Emergomyces</taxon>
    </lineage>
</organism>
<dbReference type="EMBL" id="LCZI01000206">
    <property type="protein sequence ID" value="KKZ67775.1"/>
    <property type="molecule type" value="Genomic_DNA"/>
</dbReference>
<evidence type="ECO:0000256" key="1">
    <source>
        <dbReference type="SAM" id="MobiDB-lite"/>
    </source>
</evidence>
<feature type="region of interest" description="Disordered" evidence="1">
    <location>
        <begin position="36"/>
        <end position="115"/>
    </location>
</feature>
<feature type="compositionally biased region" description="Basic and acidic residues" evidence="1">
    <location>
        <begin position="237"/>
        <end position="247"/>
    </location>
</feature>
<comment type="caution">
    <text evidence="2">The sequence shown here is derived from an EMBL/GenBank/DDBJ whole genome shotgun (WGS) entry which is preliminary data.</text>
</comment>
<evidence type="ECO:0000313" key="3">
    <source>
        <dbReference type="Proteomes" id="UP000034164"/>
    </source>
</evidence>
<name>A0A0G2IBV9_9EURO</name>
<gene>
    <name evidence="2" type="ORF">EMCG_06541</name>
</gene>
<dbReference type="VEuPathDB" id="FungiDB:EMCG_06541"/>
<evidence type="ECO:0000313" key="2">
    <source>
        <dbReference type="EMBL" id="KKZ67775.1"/>
    </source>
</evidence>
<proteinExistence type="predicted"/>
<dbReference type="AlphaFoldDB" id="A0A0G2IBV9"/>
<reference evidence="3" key="1">
    <citation type="journal article" date="2015" name="PLoS Genet.">
        <title>The dynamic genome and transcriptome of the human fungal pathogen Blastomyces and close relative Emmonsia.</title>
        <authorList>
            <person name="Munoz J.F."/>
            <person name="Gauthier G.M."/>
            <person name="Desjardins C.A."/>
            <person name="Gallo J.E."/>
            <person name="Holder J."/>
            <person name="Sullivan T.D."/>
            <person name="Marty A.J."/>
            <person name="Carmen J.C."/>
            <person name="Chen Z."/>
            <person name="Ding L."/>
            <person name="Gujja S."/>
            <person name="Magrini V."/>
            <person name="Misas E."/>
            <person name="Mitreva M."/>
            <person name="Priest M."/>
            <person name="Saif S."/>
            <person name="Whiston E.A."/>
            <person name="Young S."/>
            <person name="Zeng Q."/>
            <person name="Goldman W.E."/>
            <person name="Mardis E.R."/>
            <person name="Taylor J.W."/>
            <person name="McEwen J.G."/>
            <person name="Clay O.K."/>
            <person name="Klein B.S."/>
            <person name="Cuomo C.A."/>
        </authorList>
    </citation>
    <scope>NUCLEOTIDE SEQUENCE [LARGE SCALE GENOMIC DNA]</scope>
    <source>
        <strain evidence="3">UAMH 3008</strain>
    </source>
</reference>
<accession>A0A0G2IBV9</accession>
<protein>
    <submittedName>
        <fullName evidence="2">Uncharacterized protein</fullName>
    </submittedName>
</protein>
<dbReference type="Proteomes" id="UP000034164">
    <property type="component" value="Unassembled WGS sequence"/>
</dbReference>